<keyword evidence="3" id="KW-1185">Reference proteome</keyword>
<dbReference type="InterPro" id="IPR011051">
    <property type="entry name" value="RmlC_Cupin_sf"/>
</dbReference>
<dbReference type="Gene3D" id="2.60.120.10">
    <property type="entry name" value="Jelly Rolls"/>
    <property type="match status" value="1"/>
</dbReference>
<reference evidence="2 3" key="1">
    <citation type="journal article" date="2016" name="Mol. Biol. Evol.">
        <title>Comparative Genomics of Early-Diverging Mushroom-Forming Fungi Provides Insights into the Origins of Lignocellulose Decay Capabilities.</title>
        <authorList>
            <person name="Nagy L.G."/>
            <person name="Riley R."/>
            <person name="Tritt A."/>
            <person name="Adam C."/>
            <person name="Daum C."/>
            <person name="Floudas D."/>
            <person name="Sun H."/>
            <person name="Yadav J.S."/>
            <person name="Pangilinan J."/>
            <person name="Larsson K.H."/>
            <person name="Matsuura K."/>
            <person name="Barry K."/>
            <person name="Labutti K."/>
            <person name="Kuo R."/>
            <person name="Ohm R.A."/>
            <person name="Bhattacharya S.S."/>
            <person name="Shirouzu T."/>
            <person name="Yoshinaga Y."/>
            <person name="Martin F.M."/>
            <person name="Grigoriev I.V."/>
            <person name="Hibbett D.S."/>
        </authorList>
    </citation>
    <scope>NUCLEOTIDE SEQUENCE [LARGE SCALE GENOMIC DNA]</scope>
    <source>
        <strain evidence="2 3">L-15889</strain>
    </source>
</reference>
<dbReference type="PANTHER" id="PTHR36448">
    <property type="entry name" value="BLR7373 PROTEIN"/>
    <property type="match status" value="1"/>
</dbReference>
<dbReference type="AlphaFoldDB" id="A0A165QNE8"/>
<accession>A0A165QNE8</accession>
<evidence type="ECO:0000313" key="2">
    <source>
        <dbReference type="EMBL" id="KZT69705.1"/>
    </source>
</evidence>
<gene>
    <name evidence="2" type="ORF">DAEQUDRAFT_726361</name>
</gene>
<feature type="domain" description="Cupin type-1" evidence="1">
    <location>
        <begin position="77"/>
        <end position="127"/>
    </location>
</feature>
<dbReference type="InterPro" id="IPR014710">
    <property type="entry name" value="RmlC-like_jellyroll"/>
</dbReference>
<dbReference type="InterPro" id="IPR047121">
    <property type="entry name" value="YjiB-like"/>
</dbReference>
<dbReference type="PIRSF" id="PIRSF019307">
    <property type="entry name" value="UCP019307"/>
    <property type="match status" value="1"/>
</dbReference>
<dbReference type="EMBL" id="KV429056">
    <property type="protein sequence ID" value="KZT69705.1"/>
    <property type="molecule type" value="Genomic_DNA"/>
</dbReference>
<evidence type="ECO:0000259" key="1">
    <source>
        <dbReference type="Pfam" id="PF00190"/>
    </source>
</evidence>
<proteinExistence type="predicted"/>
<dbReference type="SUPFAM" id="SSF51182">
    <property type="entry name" value="RmlC-like cupins"/>
    <property type="match status" value="1"/>
</dbReference>
<sequence>MGPVKLTLKITPLSVLRTSTHHIPAHGHIPNTSLAPHPLLIYHSAFAREPLPNPSTIEGHLRRIGAVHPQWRHTMYNQSHFHSTSHELLVVFRGAARLLFGGDGNPGAVTAEARMGDAMLVPAGVAHRLLEDLQEGSAFEMIGSYPVGKNWDMCHGDGRAAEDVQGIRERIRGQGWFDKDPIYGDEGPALRI</sequence>
<organism evidence="2 3">
    <name type="scientific">Daedalea quercina L-15889</name>
    <dbReference type="NCBI Taxonomy" id="1314783"/>
    <lineage>
        <taxon>Eukaryota</taxon>
        <taxon>Fungi</taxon>
        <taxon>Dikarya</taxon>
        <taxon>Basidiomycota</taxon>
        <taxon>Agaricomycotina</taxon>
        <taxon>Agaricomycetes</taxon>
        <taxon>Polyporales</taxon>
        <taxon>Fomitopsis</taxon>
    </lineage>
</organism>
<dbReference type="PANTHER" id="PTHR36448:SF3">
    <property type="entry name" value="CUPIN TYPE-2 DOMAIN-CONTAINING PROTEIN"/>
    <property type="match status" value="1"/>
</dbReference>
<dbReference type="CDD" id="cd02219">
    <property type="entry name" value="cupin_YjlB-like"/>
    <property type="match status" value="1"/>
</dbReference>
<dbReference type="Proteomes" id="UP000076727">
    <property type="component" value="Unassembled WGS sequence"/>
</dbReference>
<dbReference type="OrthoDB" id="2446447at2759"/>
<protein>
    <submittedName>
        <fullName evidence="2">Cupin domain-containing protein</fullName>
    </submittedName>
</protein>
<evidence type="ECO:0000313" key="3">
    <source>
        <dbReference type="Proteomes" id="UP000076727"/>
    </source>
</evidence>
<name>A0A165QNE8_9APHY</name>
<dbReference type="InterPro" id="IPR014500">
    <property type="entry name" value="UCP019307_cupin"/>
</dbReference>
<dbReference type="Pfam" id="PF00190">
    <property type="entry name" value="Cupin_1"/>
    <property type="match status" value="1"/>
</dbReference>
<dbReference type="InterPro" id="IPR006045">
    <property type="entry name" value="Cupin_1"/>
</dbReference>
<dbReference type="STRING" id="1314783.A0A165QNE8"/>